<gene>
    <name evidence="3" type="ORF">LQ318_08795</name>
</gene>
<organism evidence="3 4">
    <name type="scientific">Fodinibius salicampi</name>
    <dbReference type="NCBI Taxonomy" id="1920655"/>
    <lineage>
        <taxon>Bacteria</taxon>
        <taxon>Pseudomonadati</taxon>
        <taxon>Balneolota</taxon>
        <taxon>Balneolia</taxon>
        <taxon>Balneolales</taxon>
        <taxon>Balneolaceae</taxon>
        <taxon>Fodinibius</taxon>
    </lineage>
</organism>
<dbReference type="InterPro" id="IPR041662">
    <property type="entry name" value="SusD-like_2"/>
</dbReference>
<evidence type="ECO:0000256" key="2">
    <source>
        <dbReference type="SAM" id="SignalP"/>
    </source>
</evidence>
<dbReference type="Gene3D" id="1.25.40.390">
    <property type="match status" value="1"/>
</dbReference>
<dbReference type="PROSITE" id="PS51257">
    <property type="entry name" value="PROKAR_LIPOPROTEIN"/>
    <property type="match status" value="1"/>
</dbReference>
<dbReference type="Pfam" id="PF12771">
    <property type="entry name" value="SusD-like_2"/>
    <property type="match status" value="1"/>
</dbReference>
<protein>
    <submittedName>
        <fullName evidence="3">SusD/RagB family nutrient-binding outer membrane lipoprotein</fullName>
    </submittedName>
</protein>
<comment type="caution">
    <text evidence="3">The sequence shown here is derived from an EMBL/GenBank/DDBJ whole genome shotgun (WGS) entry which is preliminary data.</text>
</comment>
<dbReference type="RefSeq" id="WP_265789401.1">
    <property type="nucleotide sequence ID" value="NZ_BAABRS010000002.1"/>
</dbReference>
<keyword evidence="4" id="KW-1185">Reference proteome</keyword>
<sequence>MKKLRLLPIFLCILTVTLVSCDSVDFGDINQDDDVPQEANVEGLLAGGMNQFFTNWGRAYFNNPTLYVQYQAQSTYTTEMTYGENQYPWTDYYSGVLSNFKEVYEITTAEEIPSTVPGFGHPDNQAAVAEIMSALVFKRVTDTWGPIPYSNGDGSVGEALRGLDNTTPAYSNQQTIYQNLIERVKAARDMIDPDAMGPTGDVLYGGEMEKWQKFANSFILQLAIQLSDTESADFAAQEFAAALNHEAGVIETVANEAWYDYQNSPGATNPLSQNRGSDYVLADSFTDALMGDTNDDSTIVYSNTTYDDRLNVLSSEPSSSGGAYGIAGIVNSGASISSAVADAGSDLPYMTAAYTYLNRAEAAELGWTNESAADMLTNGIMMSYESVDTHWDENDALDSDGSDFAAQRLVDAATADGGMEQVIAEEKWVALFPMGFDAWSEWRRTNDNMDWGNNRGGDYPYTATGYPGLYPAVDATNGGEIPSRYIYPSAEEGTNSQSYQAGVSSLTPGEDNNTSNFWWDVE</sequence>
<evidence type="ECO:0000256" key="1">
    <source>
        <dbReference type="SAM" id="MobiDB-lite"/>
    </source>
</evidence>
<dbReference type="SUPFAM" id="SSF48452">
    <property type="entry name" value="TPR-like"/>
    <property type="match status" value="1"/>
</dbReference>
<dbReference type="EMBL" id="JAJNDC010000002">
    <property type="protein sequence ID" value="MCW9713002.1"/>
    <property type="molecule type" value="Genomic_DNA"/>
</dbReference>
<evidence type="ECO:0000313" key="3">
    <source>
        <dbReference type="EMBL" id="MCW9713002.1"/>
    </source>
</evidence>
<dbReference type="InterPro" id="IPR011990">
    <property type="entry name" value="TPR-like_helical_dom_sf"/>
</dbReference>
<proteinExistence type="predicted"/>
<accession>A0ABT3PYR2</accession>
<dbReference type="Proteomes" id="UP001207337">
    <property type="component" value="Unassembled WGS sequence"/>
</dbReference>
<feature type="signal peptide" evidence="2">
    <location>
        <begin position="1"/>
        <end position="21"/>
    </location>
</feature>
<keyword evidence="2" id="KW-0732">Signal</keyword>
<name>A0ABT3PYR2_9BACT</name>
<feature type="region of interest" description="Disordered" evidence="1">
    <location>
        <begin position="496"/>
        <end position="522"/>
    </location>
</feature>
<keyword evidence="3" id="KW-0449">Lipoprotein</keyword>
<evidence type="ECO:0000313" key="4">
    <source>
        <dbReference type="Proteomes" id="UP001207337"/>
    </source>
</evidence>
<feature type="chain" id="PRO_5045917165" evidence="2">
    <location>
        <begin position="22"/>
        <end position="522"/>
    </location>
</feature>
<reference evidence="3 4" key="1">
    <citation type="submission" date="2021-11" db="EMBL/GenBank/DDBJ databases">
        <title>Aliifidinibius sp. nov., a new bacterium isolated from saline soil.</title>
        <authorList>
            <person name="Galisteo C."/>
            <person name="De La Haba R."/>
            <person name="Sanchez-Porro C."/>
            <person name="Ventosa A."/>
        </authorList>
    </citation>
    <scope>NUCLEOTIDE SEQUENCE [LARGE SCALE GENOMIC DNA]</scope>
    <source>
        <strain evidence="3 4">KACC 190600</strain>
    </source>
</reference>